<keyword evidence="6" id="KW-0460">Magnesium</keyword>
<dbReference type="GO" id="GO:0000287">
    <property type="term" value="F:magnesium ion binding"/>
    <property type="evidence" value="ECO:0007669"/>
    <property type="project" value="UniProtKB-UniRule"/>
</dbReference>
<dbReference type="PANTHER" id="PTHR28511:SF1">
    <property type="entry name" value="ENDONUCLEASE V"/>
    <property type="match status" value="1"/>
</dbReference>
<dbReference type="GO" id="GO:0003727">
    <property type="term" value="F:single-stranded RNA binding"/>
    <property type="evidence" value="ECO:0007669"/>
    <property type="project" value="TreeGrafter"/>
</dbReference>
<protein>
    <recommendedName>
        <fullName evidence="6">Endonuclease V</fullName>
        <ecNumber evidence="6">3.1.21.7</ecNumber>
    </recommendedName>
    <alternativeName>
        <fullName evidence="6">Deoxyinosine 3'endonuclease</fullName>
    </alternativeName>
    <alternativeName>
        <fullName evidence="6">Deoxyribonuclease V</fullName>
        <shortName evidence="6">DNase V</shortName>
    </alternativeName>
</protein>
<comment type="catalytic activity">
    <reaction evidence="6">
        <text>Endonucleolytic cleavage at apurinic or apyrimidinic sites to products with a 5'-phosphate.</text>
        <dbReference type="EC" id="3.1.21.7"/>
    </reaction>
</comment>
<comment type="cofactor">
    <cofactor evidence="6">
        <name>Mg(2+)</name>
        <dbReference type="ChEBI" id="CHEBI:18420"/>
    </cofactor>
</comment>
<organism evidence="7 8">
    <name type="scientific">Uabimicrobium amorphum</name>
    <dbReference type="NCBI Taxonomy" id="2596890"/>
    <lineage>
        <taxon>Bacteria</taxon>
        <taxon>Pseudomonadati</taxon>
        <taxon>Planctomycetota</taxon>
        <taxon>Candidatus Uabimicrobiia</taxon>
        <taxon>Candidatus Uabimicrobiales</taxon>
        <taxon>Candidatus Uabimicrobiaceae</taxon>
        <taxon>Candidatus Uabimicrobium</taxon>
    </lineage>
</organism>
<evidence type="ECO:0000313" key="8">
    <source>
        <dbReference type="Proteomes" id="UP000326354"/>
    </source>
</evidence>
<proteinExistence type="inferred from homology"/>
<accession>A0A5S9IQ59</accession>
<keyword evidence="6" id="KW-0234">DNA repair</keyword>
<keyword evidence="6" id="KW-0227">DNA damage</keyword>
<dbReference type="GO" id="GO:0016891">
    <property type="term" value="F:RNA endonuclease activity producing 5'-phosphomonoesters, hydrolytic mechanism"/>
    <property type="evidence" value="ECO:0007669"/>
    <property type="project" value="TreeGrafter"/>
</dbReference>
<dbReference type="GO" id="GO:0006281">
    <property type="term" value="P:DNA repair"/>
    <property type="evidence" value="ECO:0007669"/>
    <property type="project" value="UniProtKB-UniRule"/>
</dbReference>
<comment type="subcellular location">
    <subcellularLocation>
        <location evidence="1 6">Cytoplasm</location>
    </subcellularLocation>
</comment>
<keyword evidence="4 6" id="KW-0255">Endonuclease</keyword>
<name>A0A5S9IQ59_UABAM</name>
<dbReference type="Gene3D" id="3.30.2170.10">
    <property type="entry name" value="archaeoglobus fulgidus dsm 4304 superfamily"/>
    <property type="match status" value="1"/>
</dbReference>
<keyword evidence="8" id="KW-1185">Reference proteome</keyword>
<feature type="binding site" evidence="6">
    <location>
        <position position="111"/>
    </location>
    <ligand>
        <name>Mg(2+)</name>
        <dbReference type="ChEBI" id="CHEBI:18420"/>
    </ligand>
</feature>
<dbReference type="RefSeq" id="WP_151969758.1">
    <property type="nucleotide sequence ID" value="NZ_AP019860.1"/>
</dbReference>
<dbReference type="GO" id="GO:0005737">
    <property type="term" value="C:cytoplasm"/>
    <property type="evidence" value="ECO:0007669"/>
    <property type="project" value="UniProtKB-SubCell"/>
</dbReference>
<keyword evidence="6" id="KW-0479">Metal-binding</keyword>
<feature type="binding site" evidence="6">
    <location>
        <position position="43"/>
    </location>
    <ligand>
        <name>Mg(2+)</name>
        <dbReference type="ChEBI" id="CHEBI:18420"/>
    </ligand>
</feature>
<dbReference type="KEGG" id="uam:UABAM_04041"/>
<dbReference type="AlphaFoldDB" id="A0A5S9IQ59"/>
<sequence length="228" mass="25675">MNIPKVLDIPYDENIAFEMQKKYAAQVEVSSPQREIKIIAGTDVSYVGRTNEAYASAVVINRETKEIIEEVTWSGHTKFPYKSGLLALREAPCLIELFKKLRSEPDLIIIDGNGQIHPRGFGLACHMGLCFQRPTIGCAKTFFVGKHEELGEERGESTEVMNKEGEIMGLALRTQKKAPPVYVSVGNLCDLETAKEIMFELTSRNNRLPLPVFHSHHLCAKLRKKEMN</sequence>
<evidence type="ECO:0000313" key="7">
    <source>
        <dbReference type="EMBL" id="BBM85667.1"/>
    </source>
</evidence>
<evidence type="ECO:0000256" key="5">
    <source>
        <dbReference type="ARBA" id="ARBA00022801"/>
    </source>
</evidence>
<dbReference type="EMBL" id="AP019860">
    <property type="protein sequence ID" value="BBM85667.1"/>
    <property type="molecule type" value="Genomic_DNA"/>
</dbReference>
<reference evidence="7 8" key="1">
    <citation type="submission" date="2019-08" db="EMBL/GenBank/DDBJ databases">
        <title>Complete genome sequence of Candidatus Uab amorphum.</title>
        <authorList>
            <person name="Shiratori T."/>
            <person name="Suzuki S."/>
            <person name="Kakizawa Y."/>
            <person name="Ishida K."/>
        </authorList>
    </citation>
    <scope>NUCLEOTIDE SEQUENCE [LARGE SCALE GENOMIC DNA]</scope>
    <source>
        <strain evidence="7 8">SRT547</strain>
    </source>
</reference>
<dbReference type="CDD" id="cd06559">
    <property type="entry name" value="Endonuclease_V"/>
    <property type="match status" value="1"/>
</dbReference>
<dbReference type="GO" id="GO:0043737">
    <property type="term" value="F:deoxyribonuclease V activity"/>
    <property type="evidence" value="ECO:0007669"/>
    <property type="project" value="UniProtKB-UniRule"/>
</dbReference>
<dbReference type="PANTHER" id="PTHR28511">
    <property type="entry name" value="ENDONUCLEASE V"/>
    <property type="match status" value="1"/>
</dbReference>
<evidence type="ECO:0000256" key="4">
    <source>
        <dbReference type="ARBA" id="ARBA00022759"/>
    </source>
</evidence>
<feature type="site" description="Interaction with target DNA" evidence="6">
    <location>
        <position position="81"/>
    </location>
</feature>
<dbReference type="HAMAP" id="MF_00801">
    <property type="entry name" value="Endonuclease_5"/>
    <property type="match status" value="1"/>
</dbReference>
<keyword evidence="3 6" id="KW-0540">Nuclease</keyword>
<dbReference type="OrthoDB" id="9790916at2"/>
<evidence type="ECO:0000256" key="6">
    <source>
        <dbReference type="HAMAP-Rule" id="MF_00801"/>
    </source>
</evidence>
<dbReference type="Pfam" id="PF04493">
    <property type="entry name" value="Endonuclease_5"/>
    <property type="match status" value="1"/>
</dbReference>
<keyword evidence="2 6" id="KW-0963">Cytoplasm</keyword>
<dbReference type="Proteomes" id="UP000326354">
    <property type="component" value="Chromosome"/>
</dbReference>
<evidence type="ECO:0000256" key="2">
    <source>
        <dbReference type="ARBA" id="ARBA00022490"/>
    </source>
</evidence>
<gene>
    <name evidence="6" type="primary">nfi</name>
    <name evidence="7" type="ORF">UABAM_04041</name>
</gene>
<evidence type="ECO:0000256" key="1">
    <source>
        <dbReference type="ARBA" id="ARBA00004496"/>
    </source>
</evidence>
<dbReference type="EC" id="3.1.21.7" evidence="6"/>
<evidence type="ECO:0000256" key="3">
    <source>
        <dbReference type="ARBA" id="ARBA00022722"/>
    </source>
</evidence>
<comment type="similarity">
    <text evidence="6">Belongs to the endonuclease V family.</text>
</comment>
<comment type="function">
    <text evidence="6">DNA repair enzyme involved in the repair of deaminated bases. Selectively cleaves double-stranded DNA at the second phosphodiester bond 3' to a deoxyinosine leaving behind the intact lesion on the nicked DNA.</text>
</comment>
<dbReference type="InterPro" id="IPR007581">
    <property type="entry name" value="Endonuclease-V"/>
</dbReference>
<keyword evidence="5 6" id="KW-0378">Hydrolase</keyword>